<reference evidence="7 8" key="2">
    <citation type="submission" date="2018-12" db="EMBL/GenBank/DDBJ databases">
        <title>Simiduia agarivorans gen. nov., sp. nov., a marine, agarolytic bacterium isolated from shallow coastal water from Keelung, Taiwan.</title>
        <authorList>
            <person name="Shieh W.Y."/>
        </authorList>
    </citation>
    <scope>NUCLEOTIDE SEQUENCE [LARGE SCALE GENOMIC DNA]</scope>
    <source>
        <strain evidence="7 8">GTF-13</strain>
    </source>
</reference>
<evidence type="ECO:0000256" key="2">
    <source>
        <dbReference type="ARBA" id="ARBA00005752"/>
    </source>
</evidence>
<dbReference type="InterPro" id="IPR051786">
    <property type="entry name" value="ASN_synthetase/amidase"/>
</dbReference>
<evidence type="ECO:0000313" key="8">
    <source>
        <dbReference type="Proteomes" id="UP000280792"/>
    </source>
</evidence>
<dbReference type="GO" id="GO:0004066">
    <property type="term" value="F:asparagine synthase (glutamine-hydrolyzing) activity"/>
    <property type="evidence" value="ECO:0007669"/>
    <property type="project" value="UniProtKB-EC"/>
</dbReference>
<dbReference type="AlphaFoldDB" id="A0A3P3VV28"/>
<dbReference type="EMBL" id="QWEZ01000001">
    <property type="protein sequence ID" value="RRJ84603.1"/>
    <property type="molecule type" value="Genomic_DNA"/>
</dbReference>
<dbReference type="InterPro" id="IPR029055">
    <property type="entry name" value="Ntn_hydrolases_N"/>
</dbReference>
<comment type="catalytic activity">
    <reaction evidence="4">
        <text>L-aspartate + L-glutamine + ATP + H2O = L-asparagine + L-glutamate + AMP + diphosphate + H(+)</text>
        <dbReference type="Rhea" id="RHEA:12228"/>
        <dbReference type="ChEBI" id="CHEBI:15377"/>
        <dbReference type="ChEBI" id="CHEBI:15378"/>
        <dbReference type="ChEBI" id="CHEBI:29985"/>
        <dbReference type="ChEBI" id="CHEBI:29991"/>
        <dbReference type="ChEBI" id="CHEBI:30616"/>
        <dbReference type="ChEBI" id="CHEBI:33019"/>
        <dbReference type="ChEBI" id="CHEBI:58048"/>
        <dbReference type="ChEBI" id="CHEBI:58359"/>
        <dbReference type="ChEBI" id="CHEBI:456215"/>
        <dbReference type="EC" id="6.3.5.4"/>
    </reaction>
</comment>
<comment type="similarity">
    <text evidence="2">Belongs to the asparagine synthetase family.</text>
</comment>
<dbReference type="InterPro" id="IPR001962">
    <property type="entry name" value="Asn_synthase"/>
</dbReference>
<feature type="domain" description="Asparagine synthetase" evidence="6">
    <location>
        <begin position="195"/>
        <end position="568"/>
    </location>
</feature>
<gene>
    <name evidence="7" type="ORF">D0544_05725</name>
</gene>
<organism evidence="7 8">
    <name type="scientific">Aestuariirhabdus litorea</name>
    <dbReference type="NCBI Taxonomy" id="2528527"/>
    <lineage>
        <taxon>Bacteria</taxon>
        <taxon>Pseudomonadati</taxon>
        <taxon>Pseudomonadota</taxon>
        <taxon>Gammaproteobacteria</taxon>
        <taxon>Oceanospirillales</taxon>
        <taxon>Aestuariirhabdaceae</taxon>
        <taxon>Aestuariirhabdus</taxon>
    </lineage>
</organism>
<evidence type="ECO:0000313" key="7">
    <source>
        <dbReference type="EMBL" id="RRJ84603.1"/>
    </source>
</evidence>
<dbReference type="Pfam" id="PF00733">
    <property type="entry name" value="Asn_synthase"/>
    <property type="match status" value="1"/>
</dbReference>
<protein>
    <recommendedName>
        <fullName evidence="3">asparagine synthase (glutamine-hydrolyzing)</fullName>
        <ecNumber evidence="3">6.3.5.4</ecNumber>
    </recommendedName>
</protein>
<feature type="site" description="Important for beta-aspartyl-AMP intermediate formation" evidence="5">
    <location>
        <position position="313"/>
    </location>
</feature>
<dbReference type="Gene3D" id="3.40.50.620">
    <property type="entry name" value="HUPs"/>
    <property type="match status" value="2"/>
</dbReference>
<dbReference type="PANTHER" id="PTHR43284:SF1">
    <property type="entry name" value="ASPARAGINE SYNTHETASE"/>
    <property type="match status" value="1"/>
</dbReference>
<proteinExistence type="inferred from homology"/>
<dbReference type="GO" id="GO:0005829">
    <property type="term" value="C:cytosol"/>
    <property type="evidence" value="ECO:0007669"/>
    <property type="project" value="TreeGrafter"/>
</dbReference>
<dbReference type="EC" id="6.3.5.4" evidence="3"/>
<sequence>MPSQQLLVCAGQVASLPACAWTHYRELAKGNAIGMVLPGCEPGMADALPPQAHIRRSTANRFTWSGSAPMAAPALSLTMDPANSTLLLSADRFGQIPLFYSRQQGVQVFSTSLQWVVALAEATPELDPAALFHYLYFHCIPAPITLYRNISRLDAAQSIRLNLQSGELVTHTHWRPDFVPSTALAVDLEEQLFHQLQQAVVDRYEPGAGSFLSGGLDSSSITGMMCRYTQGRDAYSIGFPVERYDESPYARCAADHFGARLTRHSIQPDELVAQLPLIIGALEQPFGNSSVVPTYFCAALAQRDGKKILLAGDGGDELFGGNERYRKQLLFEHYSRLPPPLQKGVRALLSMASKGPRLLAKANSYIEQASTPLPDRLQSYNLLKRVDLTQFLSQDYLAAYNSESCEQLQRHRYTEVEGDCLNRMLYLDWKFTLCDNDLVKVNSMCSLAGIEVRYPMLDDALVDLSTSIPSHLKVHRQELRYLFKRSMGTFLPETIIKKSKHGFGLPYGYWLQEDKALQQLTFDAISSLSGLDHFRPNLADKVMRLNAGEHAHYFGELAWILMALGVWMDRVQHSASAGEAPPMRGASLAIQASSPGGAQ</sequence>
<keyword evidence="8" id="KW-1185">Reference proteome</keyword>
<dbReference type="PIRSF" id="PIRSF001589">
    <property type="entry name" value="Asn_synthetase_glu-h"/>
    <property type="match status" value="1"/>
</dbReference>
<name>A0A3P3VV28_9GAMM</name>
<dbReference type="PANTHER" id="PTHR43284">
    <property type="entry name" value="ASPARAGINE SYNTHETASE (GLUTAMINE-HYDROLYZING)"/>
    <property type="match status" value="1"/>
</dbReference>
<dbReference type="InterPro" id="IPR014729">
    <property type="entry name" value="Rossmann-like_a/b/a_fold"/>
</dbReference>
<comment type="pathway">
    <text evidence="1">Amino-acid biosynthesis; L-asparagine biosynthesis; L-asparagine from L-aspartate (L-Gln route): step 1/1.</text>
</comment>
<dbReference type="SUPFAM" id="SSF52402">
    <property type="entry name" value="Adenine nucleotide alpha hydrolases-like"/>
    <property type="match status" value="1"/>
</dbReference>
<reference evidence="7 8" key="1">
    <citation type="submission" date="2018-08" db="EMBL/GenBank/DDBJ databases">
        <authorList>
            <person name="Khan S.A."/>
        </authorList>
    </citation>
    <scope>NUCLEOTIDE SEQUENCE [LARGE SCALE GENOMIC DNA]</scope>
    <source>
        <strain evidence="7 8">GTF-13</strain>
    </source>
</reference>
<dbReference type="CDD" id="cd01991">
    <property type="entry name" value="Asn_synthase_B_C"/>
    <property type="match status" value="1"/>
</dbReference>
<dbReference type="GO" id="GO:0006529">
    <property type="term" value="P:asparagine biosynthetic process"/>
    <property type="evidence" value="ECO:0007669"/>
    <property type="project" value="InterPro"/>
</dbReference>
<dbReference type="InterPro" id="IPR006426">
    <property type="entry name" value="Asn_synth_AEB"/>
</dbReference>
<dbReference type="Gene3D" id="3.60.20.10">
    <property type="entry name" value="Glutamine Phosphoribosylpyrophosphate, subunit 1, domain 1"/>
    <property type="match status" value="1"/>
</dbReference>
<evidence type="ECO:0000256" key="4">
    <source>
        <dbReference type="ARBA" id="ARBA00048741"/>
    </source>
</evidence>
<dbReference type="Proteomes" id="UP000280792">
    <property type="component" value="Unassembled WGS sequence"/>
</dbReference>
<evidence type="ECO:0000256" key="5">
    <source>
        <dbReference type="PIRSR" id="PIRSR001589-3"/>
    </source>
</evidence>
<accession>A0A3P3VV28</accession>
<evidence type="ECO:0000256" key="3">
    <source>
        <dbReference type="ARBA" id="ARBA00012737"/>
    </source>
</evidence>
<dbReference type="SUPFAM" id="SSF56235">
    <property type="entry name" value="N-terminal nucleophile aminohydrolases (Ntn hydrolases)"/>
    <property type="match status" value="1"/>
</dbReference>
<evidence type="ECO:0000256" key="1">
    <source>
        <dbReference type="ARBA" id="ARBA00005187"/>
    </source>
</evidence>
<evidence type="ECO:0000259" key="6">
    <source>
        <dbReference type="Pfam" id="PF00733"/>
    </source>
</evidence>
<comment type="caution">
    <text evidence="7">The sequence shown here is derived from an EMBL/GenBank/DDBJ whole genome shotgun (WGS) entry which is preliminary data.</text>
</comment>